<reference evidence="2 3" key="1">
    <citation type="submission" date="2017-09" db="EMBL/GenBank/DDBJ databases">
        <authorList>
            <person name="Ehlers B."/>
            <person name="Leendertz F.H."/>
        </authorList>
    </citation>
    <scope>NUCLEOTIDE SEQUENCE [LARGE SCALE GENOMIC DNA]</scope>
    <source>
        <strain evidence="2 3">DSM 18289</strain>
    </source>
</reference>
<name>A0A285PC72_9HYPH</name>
<organism evidence="2 3">
    <name type="scientific">Cohaesibacter gelatinilyticus</name>
    <dbReference type="NCBI Taxonomy" id="372072"/>
    <lineage>
        <taxon>Bacteria</taxon>
        <taxon>Pseudomonadati</taxon>
        <taxon>Pseudomonadota</taxon>
        <taxon>Alphaproteobacteria</taxon>
        <taxon>Hyphomicrobiales</taxon>
        <taxon>Cohaesibacteraceae</taxon>
    </lineage>
</organism>
<sequence>MKKKSKNIVICLDGTGNQIEKNLSNVLKLYRTLDKDEEQLVFYDQGVGTLGHVYTWGKKYQQFKNLLGLAFGLGLDKNVLEAYEFIIENYAEFKDPKTREVIRDNIYIFGFSRGAYTARVLAGLLYEVGLLSPSQKHLSGAALTAYKQSHADAESADINDEGAAANFRRIAGTKIVSISFLGVWDTVSSVLIPRYRGYFPPLVFEKLPHTNRNPAVRCFRHAMAIDERRRMFAVDRWEPDQEFRPAPFISNDDRQDALEMWFCGYHSDVGGGNERTSSGISQFSLIWMIGEAQKHGLKISKRMADYVTGQKKWSATTRYTYPEPSILAKIHNSMKAAWFFPLEIIPKRVHPKMSPHRKSLFGFYIPLGEPRVIGEDDALHSSVKERIEKVPDYDPINMP</sequence>
<protein>
    <submittedName>
        <fullName evidence="2">Uncharacterized protein, PA2063/DUF2235 family</fullName>
    </submittedName>
</protein>
<keyword evidence="3" id="KW-1185">Reference proteome</keyword>
<dbReference type="PANTHER" id="PTHR33840">
    <property type="match status" value="1"/>
</dbReference>
<accession>A0A285PC72</accession>
<dbReference type="Pfam" id="PF09994">
    <property type="entry name" value="T6SS_Tle1-like_cat"/>
    <property type="match status" value="1"/>
</dbReference>
<dbReference type="Proteomes" id="UP000219439">
    <property type="component" value="Unassembled WGS sequence"/>
</dbReference>
<dbReference type="PANTHER" id="PTHR33840:SF1">
    <property type="entry name" value="TLE1 PHOSPHOLIPASE DOMAIN-CONTAINING PROTEIN"/>
    <property type="match status" value="1"/>
</dbReference>
<dbReference type="OrthoDB" id="4378831at2"/>
<evidence type="ECO:0000259" key="1">
    <source>
        <dbReference type="Pfam" id="PF09994"/>
    </source>
</evidence>
<evidence type="ECO:0000313" key="3">
    <source>
        <dbReference type="Proteomes" id="UP000219439"/>
    </source>
</evidence>
<dbReference type="InterPro" id="IPR018712">
    <property type="entry name" value="Tle1-like_cat"/>
</dbReference>
<dbReference type="RefSeq" id="WP_097153709.1">
    <property type="nucleotide sequence ID" value="NZ_OBEL01000002.1"/>
</dbReference>
<proteinExistence type="predicted"/>
<dbReference type="AlphaFoldDB" id="A0A285PC72"/>
<feature type="domain" description="T6SS Phospholipase effector Tle1-like catalytic" evidence="1">
    <location>
        <begin position="6"/>
        <end position="290"/>
    </location>
</feature>
<evidence type="ECO:0000313" key="2">
    <source>
        <dbReference type="EMBL" id="SNZ19354.1"/>
    </source>
</evidence>
<dbReference type="EMBL" id="OBEL01000002">
    <property type="protein sequence ID" value="SNZ19354.1"/>
    <property type="molecule type" value="Genomic_DNA"/>
</dbReference>
<gene>
    <name evidence="2" type="ORF">SAMN06265368_2437</name>
</gene>